<keyword evidence="5" id="KW-0699">rRNA-binding</keyword>
<evidence type="ECO:0000256" key="4">
    <source>
        <dbReference type="ARBA" id="ARBA00035202"/>
    </source>
</evidence>
<evidence type="ECO:0000256" key="3">
    <source>
        <dbReference type="ARBA" id="ARBA00023274"/>
    </source>
</evidence>
<dbReference type="InterPro" id="IPR002363">
    <property type="entry name" value="Ribosomal_uL10_CS_bac"/>
</dbReference>
<dbReference type="CDD" id="cd05797">
    <property type="entry name" value="Ribosomal_L10"/>
    <property type="match status" value="1"/>
</dbReference>
<dbReference type="EMBL" id="DF820469">
    <property type="protein sequence ID" value="GAK58993.1"/>
    <property type="molecule type" value="Genomic_DNA"/>
</dbReference>
<organism evidence="6">
    <name type="scientific">Vecturithrix granuli</name>
    <dbReference type="NCBI Taxonomy" id="1499967"/>
    <lineage>
        <taxon>Bacteria</taxon>
        <taxon>Candidatus Moduliflexota</taxon>
        <taxon>Candidatus Vecturitrichia</taxon>
        <taxon>Candidatus Vecturitrichales</taxon>
        <taxon>Candidatus Vecturitrichaceae</taxon>
        <taxon>Candidatus Vecturithrix</taxon>
    </lineage>
</organism>
<dbReference type="NCBIfam" id="NF000955">
    <property type="entry name" value="PRK00099.1-1"/>
    <property type="match status" value="1"/>
</dbReference>
<dbReference type="GO" id="GO:0006412">
    <property type="term" value="P:translation"/>
    <property type="evidence" value="ECO:0007669"/>
    <property type="project" value="UniProtKB-UniRule"/>
</dbReference>
<comment type="subunit">
    <text evidence="5">Part of the ribosomal stalk of the 50S ribosomal subunit. The N-terminus interacts with L11 and the large rRNA to form the base of the stalk. The C-terminus forms an elongated spine to which L12 dimers bind in a sequential fashion forming a multimeric L10(L12)X complex.</text>
</comment>
<comment type="similarity">
    <text evidence="1 5">Belongs to the universal ribosomal protein uL10 family.</text>
</comment>
<dbReference type="InterPro" id="IPR047865">
    <property type="entry name" value="Ribosomal_uL10_bac_type"/>
</dbReference>
<keyword evidence="7" id="KW-1185">Reference proteome</keyword>
<keyword evidence="3 5" id="KW-0687">Ribonucleoprotein</keyword>
<dbReference type="InterPro" id="IPR043141">
    <property type="entry name" value="Ribosomal_uL10-like_sf"/>
</dbReference>
<evidence type="ECO:0000256" key="5">
    <source>
        <dbReference type="HAMAP-Rule" id="MF_00362"/>
    </source>
</evidence>
<dbReference type="Gene3D" id="3.30.70.1730">
    <property type="match status" value="1"/>
</dbReference>
<dbReference type="InterPro" id="IPR022973">
    <property type="entry name" value="Ribosomal_uL10_bac"/>
</dbReference>
<keyword evidence="2 5" id="KW-0689">Ribosomal protein</keyword>
<dbReference type="STRING" id="1499967.U27_05969"/>
<dbReference type="HAMAP" id="MF_00362">
    <property type="entry name" value="Ribosomal_uL10"/>
    <property type="match status" value="1"/>
</dbReference>
<evidence type="ECO:0000256" key="2">
    <source>
        <dbReference type="ARBA" id="ARBA00022980"/>
    </source>
</evidence>
<dbReference type="Proteomes" id="UP000030661">
    <property type="component" value="Unassembled WGS sequence"/>
</dbReference>
<reference evidence="6" key="1">
    <citation type="journal article" date="2015" name="PeerJ">
        <title>First genomic representation of candidate bacterial phylum KSB3 points to enhanced environmental sensing as a trigger of wastewater bulking.</title>
        <authorList>
            <person name="Sekiguchi Y."/>
            <person name="Ohashi A."/>
            <person name="Parks D.H."/>
            <person name="Yamauchi T."/>
            <person name="Tyson G.W."/>
            <person name="Hugenholtz P."/>
        </authorList>
    </citation>
    <scope>NUCLEOTIDE SEQUENCE [LARGE SCALE GENOMIC DNA]</scope>
</reference>
<evidence type="ECO:0000313" key="6">
    <source>
        <dbReference type="EMBL" id="GAK58993.1"/>
    </source>
</evidence>
<sequence length="178" mass="19168">MIKSEKQAIIERLQERFQDSAAAICVEFRGVNVEKVTRFRRELQQSAGEYQVVKNTLAKRAIRATRFQALDPLLSGPTGIVFCPTDVAAAAKVVTKFVEDTNGAFAIKGGVVDGALFDAKGIQQVATLPPRQELLARLVAGLQSPISGLVGALQGVIREYVFTLQAVADQRANAAPSE</sequence>
<dbReference type="eggNOG" id="COG0244">
    <property type="taxonomic scope" value="Bacteria"/>
</dbReference>
<accession>A0A081C338</accession>
<comment type="function">
    <text evidence="5">Forms part of the ribosomal stalk, playing a central role in the interaction of the ribosome with GTP-bound translation factors.</text>
</comment>
<dbReference type="GO" id="GO:0003735">
    <property type="term" value="F:structural constituent of ribosome"/>
    <property type="evidence" value="ECO:0007669"/>
    <property type="project" value="InterPro"/>
</dbReference>
<protein>
    <recommendedName>
        <fullName evidence="4 5">Large ribosomal subunit protein uL10</fullName>
    </recommendedName>
</protein>
<dbReference type="Pfam" id="PF00466">
    <property type="entry name" value="Ribosomal_L10"/>
    <property type="match status" value="1"/>
</dbReference>
<keyword evidence="5" id="KW-0694">RNA-binding</keyword>
<dbReference type="SUPFAM" id="SSF160369">
    <property type="entry name" value="Ribosomal protein L10-like"/>
    <property type="match status" value="1"/>
</dbReference>
<evidence type="ECO:0000313" key="7">
    <source>
        <dbReference type="Proteomes" id="UP000030661"/>
    </source>
</evidence>
<dbReference type="AlphaFoldDB" id="A0A081C338"/>
<evidence type="ECO:0000256" key="1">
    <source>
        <dbReference type="ARBA" id="ARBA00008889"/>
    </source>
</evidence>
<proteinExistence type="inferred from homology"/>
<dbReference type="GO" id="GO:0070180">
    <property type="term" value="F:large ribosomal subunit rRNA binding"/>
    <property type="evidence" value="ECO:0007669"/>
    <property type="project" value="UniProtKB-UniRule"/>
</dbReference>
<dbReference type="GO" id="GO:0015934">
    <property type="term" value="C:large ribosomal subunit"/>
    <property type="evidence" value="ECO:0007669"/>
    <property type="project" value="InterPro"/>
</dbReference>
<name>A0A081C338_VECG1</name>
<gene>
    <name evidence="5" type="primary">rplJ</name>
    <name evidence="6" type="ORF">U27_05969</name>
</gene>
<dbReference type="Gene3D" id="6.10.250.290">
    <property type="match status" value="1"/>
</dbReference>
<dbReference type="PANTHER" id="PTHR11560">
    <property type="entry name" value="39S RIBOSOMAL PROTEIN L10, MITOCHONDRIAL"/>
    <property type="match status" value="1"/>
</dbReference>
<dbReference type="InterPro" id="IPR001790">
    <property type="entry name" value="Ribosomal_uL10"/>
</dbReference>
<dbReference type="HOGENOM" id="CLU_092227_1_2_0"/>
<dbReference type="PROSITE" id="PS01109">
    <property type="entry name" value="RIBOSOMAL_L10"/>
    <property type="match status" value="1"/>
</dbReference>